<proteinExistence type="predicted"/>
<feature type="transmembrane region" description="Helical" evidence="1">
    <location>
        <begin position="12"/>
        <end position="34"/>
    </location>
</feature>
<keyword evidence="1" id="KW-0472">Membrane</keyword>
<dbReference type="OrthoDB" id="4559034at2"/>
<sequence>MTATAASSRTVPLRVGVLAVGGAALMVAALWAAAQILGIELRVDPGDGRAPGVVSLPFAVTVSLAVSLVGWGARVLLDRLIRRSSVVWTVLAILVLLASFPPLVTVEATAAATAVLALMHVAVAAVLIPVFGRRAP</sequence>
<feature type="transmembrane region" description="Helical" evidence="1">
    <location>
        <begin position="85"/>
        <end position="104"/>
    </location>
</feature>
<evidence type="ECO:0000313" key="2">
    <source>
        <dbReference type="EMBL" id="KXK60391.1"/>
    </source>
</evidence>
<accession>A0A136PPR1</accession>
<reference evidence="2 3" key="1">
    <citation type="submission" date="2016-01" db="EMBL/GenBank/DDBJ databases">
        <title>Whole genome sequence and analysis of Micromonospora rosaria DSM 803, which can produce antibacterial substance rosamicin.</title>
        <authorList>
            <person name="Yang H."/>
            <person name="He X."/>
            <person name="Zhu D."/>
        </authorList>
    </citation>
    <scope>NUCLEOTIDE SEQUENCE [LARGE SCALE GENOMIC DNA]</scope>
    <source>
        <strain evidence="2 3">DSM 803</strain>
    </source>
</reference>
<keyword evidence="3" id="KW-1185">Reference proteome</keyword>
<protein>
    <submittedName>
        <fullName evidence="2">Uncharacterized protein</fullName>
    </submittedName>
</protein>
<dbReference type="Proteomes" id="UP000070620">
    <property type="component" value="Unassembled WGS sequence"/>
</dbReference>
<dbReference type="AlphaFoldDB" id="A0A136PPR1"/>
<keyword evidence="1" id="KW-1133">Transmembrane helix</keyword>
<organism evidence="2 3">
    <name type="scientific">Micromonospora rosaria</name>
    <dbReference type="NCBI Taxonomy" id="47874"/>
    <lineage>
        <taxon>Bacteria</taxon>
        <taxon>Bacillati</taxon>
        <taxon>Actinomycetota</taxon>
        <taxon>Actinomycetes</taxon>
        <taxon>Micromonosporales</taxon>
        <taxon>Micromonosporaceae</taxon>
        <taxon>Micromonospora</taxon>
    </lineage>
</organism>
<name>A0A136PPR1_9ACTN</name>
<feature type="transmembrane region" description="Helical" evidence="1">
    <location>
        <begin position="54"/>
        <end position="73"/>
    </location>
</feature>
<dbReference type="EMBL" id="LRQV01000073">
    <property type="protein sequence ID" value="KXK60391.1"/>
    <property type="molecule type" value="Genomic_DNA"/>
</dbReference>
<dbReference type="RefSeq" id="WP_067368151.1">
    <property type="nucleotide sequence ID" value="NZ_JBIUBN010000038.1"/>
</dbReference>
<dbReference type="InterPro" id="IPR045713">
    <property type="entry name" value="DUF6069"/>
</dbReference>
<dbReference type="Pfam" id="PF19545">
    <property type="entry name" value="DUF6069"/>
    <property type="match status" value="1"/>
</dbReference>
<evidence type="ECO:0000313" key="3">
    <source>
        <dbReference type="Proteomes" id="UP000070620"/>
    </source>
</evidence>
<gene>
    <name evidence="2" type="ORF">AWW66_19085</name>
</gene>
<feature type="transmembrane region" description="Helical" evidence="1">
    <location>
        <begin position="110"/>
        <end position="131"/>
    </location>
</feature>
<comment type="caution">
    <text evidence="2">The sequence shown here is derived from an EMBL/GenBank/DDBJ whole genome shotgun (WGS) entry which is preliminary data.</text>
</comment>
<keyword evidence="1" id="KW-0812">Transmembrane</keyword>
<evidence type="ECO:0000256" key="1">
    <source>
        <dbReference type="SAM" id="Phobius"/>
    </source>
</evidence>